<name>A0A4Y2H1V3_ARAVE</name>
<gene>
    <name evidence="1" type="ORF">AVEN_147602_1</name>
</gene>
<dbReference type="AlphaFoldDB" id="A0A4Y2H1V3"/>
<comment type="caution">
    <text evidence="1">The sequence shown here is derived from an EMBL/GenBank/DDBJ whole genome shotgun (WGS) entry which is preliminary data.</text>
</comment>
<evidence type="ECO:0000313" key="2">
    <source>
        <dbReference type="Proteomes" id="UP000499080"/>
    </source>
</evidence>
<evidence type="ECO:0000313" key="1">
    <source>
        <dbReference type="EMBL" id="GBM60040.1"/>
    </source>
</evidence>
<dbReference type="OrthoDB" id="8043281at2759"/>
<sequence>MEKIYTYLDGRDDCQYSVNELMQQISGEKPSPATFRRKMKEKYGDRIVFSTVRKRKTVVCFRYASEKIINDTWYTSKLSDEETGRERTVRTAGAILLEDMQLMAYDTTVSHLVTISAVGLRKWCLRLSRHSWGSLSGKKRDDEKMRKNLTAIAHAIISTIRPRTILFVSYPAWYCSVC</sequence>
<dbReference type="EMBL" id="BGPR01001712">
    <property type="protein sequence ID" value="GBM60040.1"/>
    <property type="molecule type" value="Genomic_DNA"/>
</dbReference>
<keyword evidence="2" id="KW-1185">Reference proteome</keyword>
<protein>
    <submittedName>
        <fullName evidence="1">Uncharacterized protein</fullName>
    </submittedName>
</protein>
<organism evidence="1 2">
    <name type="scientific">Araneus ventricosus</name>
    <name type="common">Orbweaver spider</name>
    <name type="synonym">Epeira ventricosa</name>
    <dbReference type="NCBI Taxonomy" id="182803"/>
    <lineage>
        <taxon>Eukaryota</taxon>
        <taxon>Metazoa</taxon>
        <taxon>Ecdysozoa</taxon>
        <taxon>Arthropoda</taxon>
        <taxon>Chelicerata</taxon>
        <taxon>Arachnida</taxon>
        <taxon>Araneae</taxon>
        <taxon>Araneomorphae</taxon>
        <taxon>Entelegynae</taxon>
        <taxon>Araneoidea</taxon>
        <taxon>Araneidae</taxon>
        <taxon>Araneus</taxon>
    </lineage>
</organism>
<proteinExistence type="predicted"/>
<dbReference type="Proteomes" id="UP000499080">
    <property type="component" value="Unassembled WGS sequence"/>
</dbReference>
<reference evidence="1 2" key="1">
    <citation type="journal article" date="2019" name="Sci. Rep.">
        <title>Orb-weaving spider Araneus ventricosus genome elucidates the spidroin gene catalogue.</title>
        <authorList>
            <person name="Kono N."/>
            <person name="Nakamura H."/>
            <person name="Ohtoshi R."/>
            <person name="Moran D.A.P."/>
            <person name="Shinohara A."/>
            <person name="Yoshida Y."/>
            <person name="Fujiwara M."/>
            <person name="Mori M."/>
            <person name="Tomita M."/>
            <person name="Arakawa K."/>
        </authorList>
    </citation>
    <scope>NUCLEOTIDE SEQUENCE [LARGE SCALE GENOMIC DNA]</scope>
</reference>
<accession>A0A4Y2H1V3</accession>